<dbReference type="InParanoid" id="A0A2P5I033"/>
<evidence type="ECO:0000313" key="3">
    <source>
        <dbReference type="EMBL" id="POS75880.1"/>
    </source>
</evidence>
<dbReference type="AlphaFoldDB" id="A0A2P5I033"/>
<organism evidence="3 4">
    <name type="scientific">Diaporthe helianthi</name>
    <dbReference type="NCBI Taxonomy" id="158607"/>
    <lineage>
        <taxon>Eukaryota</taxon>
        <taxon>Fungi</taxon>
        <taxon>Dikarya</taxon>
        <taxon>Ascomycota</taxon>
        <taxon>Pezizomycotina</taxon>
        <taxon>Sordariomycetes</taxon>
        <taxon>Sordariomycetidae</taxon>
        <taxon>Diaporthales</taxon>
        <taxon>Diaporthaceae</taxon>
        <taxon>Diaporthe</taxon>
    </lineage>
</organism>
<evidence type="ECO:0000256" key="1">
    <source>
        <dbReference type="SAM" id="MobiDB-lite"/>
    </source>
</evidence>
<name>A0A2P5I033_DIAHE</name>
<sequence length="192" mass="20337">MDEISSLLRSTHYYNNTTYTPAADHTTIVARNFEEFRIRHPAMHTFVVVGVGLLIGFIFLIIISKCGKTPHGSRSGPPRAGMSSGHVYGGGGGGGGWGGHVMNSLATTTTTTTRTANARQPRLNPDQTQSSRVYSPGRSGGHGRAASTVPEVTRPEPVARAASTRGGEERRDGTETPPPPYVPDPAPPKYGA</sequence>
<feature type="region of interest" description="Disordered" evidence="1">
    <location>
        <begin position="111"/>
        <end position="192"/>
    </location>
</feature>
<feature type="compositionally biased region" description="Pro residues" evidence="1">
    <location>
        <begin position="176"/>
        <end position="192"/>
    </location>
</feature>
<accession>A0A2P5I033</accession>
<comment type="caution">
    <text evidence="3">The sequence shown here is derived from an EMBL/GenBank/DDBJ whole genome shotgun (WGS) entry which is preliminary data.</text>
</comment>
<dbReference type="EMBL" id="MAVT02000432">
    <property type="protein sequence ID" value="POS75880.1"/>
    <property type="molecule type" value="Genomic_DNA"/>
</dbReference>
<proteinExistence type="predicted"/>
<evidence type="ECO:0000256" key="2">
    <source>
        <dbReference type="SAM" id="Phobius"/>
    </source>
</evidence>
<keyword evidence="2" id="KW-0812">Transmembrane</keyword>
<evidence type="ECO:0000313" key="4">
    <source>
        <dbReference type="Proteomes" id="UP000094444"/>
    </source>
</evidence>
<keyword evidence="4" id="KW-1185">Reference proteome</keyword>
<reference evidence="3" key="1">
    <citation type="submission" date="2017-09" db="EMBL/GenBank/DDBJ databases">
        <title>Polyketide synthases of a Diaporthe helianthi virulent isolate.</title>
        <authorList>
            <person name="Baroncelli R."/>
        </authorList>
    </citation>
    <scope>NUCLEOTIDE SEQUENCE [LARGE SCALE GENOMIC DNA]</scope>
    <source>
        <strain evidence="3">7/96</strain>
    </source>
</reference>
<dbReference type="Proteomes" id="UP000094444">
    <property type="component" value="Unassembled WGS sequence"/>
</dbReference>
<feature type="transmembrane region" description="Helical" evidence="2">
    <location>
        <begin position="42"/>
        <end position="63"/>
    </location>
</feature>
<protein>
    <submittedName>
        <fullName evidence="3">Uncharacterized protein</fullName>
    </submittedName>
</protein>
<keyword evidence="2" id="KW-0472">Membrane</keyword>
<keyword evidence="2" id="KW-1133">Transmembrane helix</keyword>
<gene>
    <name evidence="3" type="ORF">DHEL01_v205722</name>
</gene>